<name>A0A6A6VFB1_9PLEO</name>
<feature type="region of interest" description="Disordered" evidence="1">
    <location>
        <begin position="157"/>
        <end position="180"/>
    </location>
</feature>
<feature type="compositionally biased region" description="Acidic residues" evidence="1">
    <location>
        <begin position="171"/>
        <end position="180"/>
    </location>
</feature>
<proteinExistence type="predicted"/>
<dbReference type="AlphaFoldDB" id="A0A6A6VFB1"/>
<organism evidence="2 3">
    <name type="scientific">Sporormia fimetaria CBS 119925</name>
    <dbReference type="NCBI Taxonomy" id="1340428"/>
    <lineage>
        <taxon>Eukaryota</taxon>
        <taxon>Fungi</taxon>
        <taxon>Dikarya</taxon>
        <taxon>Ascomycota</taxon>
        <taxon>Pezizomycotina</taxon>
        <taxon>Dothideomycetes</taxon>
        <taxon>Pleosporomycetidae</taxon>
        <taxon>Pleosporales</taxon>
        <taxon>Sporormiaceae</taxon>
        <taxon>Sporormia</taxon>
    </lineage>
</organism>
<dbReference type="Proteomes" id="UP000799440">
    <property type="component" value="Unassembled WGS sequence"/>
</dbReference>
<evidence type="ECO:0000313" key="3">
    <source>
        <dbReference type="Proteomes" id="UP000799440"/>
    </source>
</evidence>
<keyword evidence="3" id="KW-1185">Reference proteome</keyword>
<feature type="compositionally biased region" description="Polar residues" evidence="1">
    <location>
        <begin position="157"/>
        <end position="168"/>
    </location>
</feature>
<evidence type="ECO:0000313" key="2">
    <source>
        <dbReference type="EMBL" id="KAF2747777.1"/>
    </source>
</evidence>
<dbReference type="EMBL" id="MU006571">
    <property type="protein sequence ID" value="KAF2747777.1"/>
    <property type="molecule type" value="Genomic_DNA"/>
</dbReference>
<evidence type="ECO:0000256" key="1">
    <source>
        <dbReference type="SAM" id="MobiDB-lite"/>
    </source>
</evidence>
<sequence length="333" mass="36752">MSTTLPLPGMIQQYGYSSPALSSPVSTPPATQELDMDMDVDDMTDEELDLYFANYVPLSNLPTPPPVKEKEAIVQITEVVEGDDEEEIERDLKEEKLWAQATHLTHLVPQNLSTRQCSIPTIHAYLSRAHLPDEIVAFAACILSSLSPSFSTSFHATCNRASPPSHTYQDQEQEQNQEQEDINPEILPLAALAIAHNYLADPERSTRQWAAISYEGIGGRPLFETREVERVKWCLLRDIDYGLARITAEMVGGMMRDMCAPTIGVAVWVREDMGTSTDMPATSTPTSMATVMTTAAAKDQALNITSAKKSAPRWLVLGNAMWVNGMQTPEPSP</sequence>
<dbReference type="OrthoDB" id="3877279at2759"/>
<evidence type="ECO:0008006" key="4">
    <source>
        <dbReference type="Google" id="ProtNLM"/>
    </source>
</evidence>
<protein>
    <recommendedName>
        <fullName evidence="4">Cyclin N-terminal domain-containing protein</fullName>
    </recommendedName>
</protein>
<accession>A0A6A6VFB1</accession>
<gene>
    <name evidence="2" type="ORF">M011DRAFT_476951</name>
</gene>
<reference evidence="2" key="1">
    <citation type="journal article" date="2020" name="Stud. Mycol.">
        <title>101 Dothideomycetes genomes: a test case for predicting lifestyles and emergence of pathogens.</title>
        <authorList>
            <person name="Haridas S."/>
            <person name="Albert R."/>
            <person name="Binder M."/>
            <person name="Bloem J."/>
            <person name="Labutti K."/>
            <person name="Salamov A."/>
            <person name="Andreopoulos B."/>
            <person name="Baker S."/>
            <person name="Barry K."/>
            <person name="Bills G."/>
            <person name="Bluhm B."/>
            <person name="Cannon C."/>
            <person name="Castanera R."/>
            <person name="Culley D."/>
            <person name="Daum C."/>
            <person name="Ezra D."/>
            <person name="Gonzalez J."/>
            <person name="Henrissat B."/>
            <person name="Kuo A."/>
            <person name="Liang C."/>
            <person name="Lipzen A."/>
            <person name="Lutzoni F."/>
            <person name="Magnuson J."/>
            <person name="Mondo S."/>
            <person name="Nolan M."/>
            <person name="Ohm R."/>
            <person name="Pangilinan J."/>
            <person name="Park H.-J."/>
            <person name="Ramirez L."/>
            <person name="Alfaro M."/>
            <person name="Sun H."/>
            <person name="Tritt A."/>
            <person name="Yoshinaga Y."/>
            <person name="Zwiers L.-H."/>
            <person name="Turgeon B."/>
            <person name="Goodwin S."/>
            <person name="Spatafora J."/>
            <person name="Crous P."/>
            <person name="Grigoriev I."/>
        </authorList>
    </citation>
    <scope>NUCLEOTIDE SEQUENCE</scope>
    <source>
        <strain evidence="2">CBS 119925</strain>
    </source>
</reference>